<evidence type="ECO:0000256" key="5">
    <source>
        <dbReference type="ARBA" id="ARBA00038359"/>
    </source>
</evidence>
<dbReference type="Proteomes" id="UP000799750">
    <property type="component" value="Unassembled WGS sequence"/>
</dbReference>
<dbReference type="PANTHER" id="PTHR33048:SF93">
    <property type="entry name" value="INTEGRAL MEMBRANE PROTEIN"/>
    <property type="match status" value="1"/>
</dbReference>
<feature type="domain" description="Rhodopsin" evidence="8">
    <location>
        <begin position="29"/>
        <end position="268"/>
    </location>
</feature>
<dbReference type="PANTHER" id="PTHR33048">
    <property type="entry name" value="PTH11-LIKE INTEGRAL MEMBRANE PROTEIN (AFU_ORTHOLOGUE AFUA_5G11245)"/>
    <property type="match status" value="1"/>
</dbReference>
<evidence type="ECO:0000256" key="6">
    <source>
        <dbReference type="SAM" id="MobiDB-lite"/>
    </source>
</evidence>
<keyword evidence="4 7" id="KW-0472">Membrane</keyword>
<dbReference type="EMBL" id="MU004191">
    <property type="protein sequence ID" value="KAF2494112.1"/>
    <property type="molecule type" value="Genomic_DNA"/>
</dbReference>
<evidence type="ECO:0000313" key="9">
    <source>
        <dbReference type="EMBL" id="KAF2494112.1"/>
    </source>
</evidence>
<keyword evidence="2 7" id="KW-0812">Transmembrane</keyword>
<keyword evidence="10" id="KW-1185">Reference proteome</keyword>
<name>A0A6A6QPH2_9PEZI</name>
<dbReference type="InterPro" id="IPR052337">
    <property type="entry name" value="SAT4-like"/>
</dbReference>
<feature type="transmembrane region" description="Helical" evidence="7">
    <location>
        <begin position="243"/>
        <end position="262"/>
    </location>
</feature>
<feature type="transmembrane region" description="Helical" evidence="7">
    <location>
        <begin position="89"/>
        <end position="116"/>
    </location>
</feature>
<evidence type="ECO:0000256" key="1">
    <source>
        <dbReference type="ARBA" id="ARBA00004141"/>
    </source>
</evidence>
<organism evidence="9 10">
    <name type="scientific">Lophium mytilinum</name>
    <dbReference type="NCBI Taxonomy" id="390894"/>
    <lineage>
        <taxon>Eukaryota</taxon>
        <taxon>Fungi</taxon>
        <taxon>Dikarya</taxon>
        <taxon>Ascomycota</taxon>
        <taxon>Pezizomycotina</taxon>
        <taxon>Dothideomycetes</taxon>
        <taxon>Pleosporomycetidae</taxon>
        <taxon>Mytilinidiales</taxon>
        <taxon>Mytilinidiaceae</taxon>
        <taxon>Lophium</taxon>
    </lineage>
</organism>
<dbReference type="AlphaFoldDB" id="A0A6A6QPH2"/>
<feature type="transmembrane region" description="Helical" evidence="7">
    <location>
        <begin position="128"/>
        <end position="150"/>
    </location>
</feature>
<comment type="subcellular location">
    <subcellularLocation>
        <location evidence="1">Membrane</location>
        <topology evidence="1">Multi-pass membrane protein</topology>
    </subcellularLocation>
</comment>
<evidence type="ECO:0000256" key="7">
    <source>
        <dbReference type="SAM" id="Phobius"/>
    </source>
</evidence>
<feature type="transmembrane region" description="Helical" evidence="7">
    <location>
        <begin position="170"/>
        <end position="191"/>
    </location>
</feature>
<accession>A0A6A6QPH2</accession>
<evidence type="ECO:0000256" key="2">
    <source>
        <dbReference type="ARBA" id="ARBA00022692"/>
    </source>
</evidence>
<evidence type="ECO:0000313" key="10">
    <source>
        <dbReference type="Proteomes" id="UP000799750"/>
    </source>
</evidence>
<feature type="transmembrane region" description="Helical" evidence="7">
    <location>
        <begin position="203"/>
        <end position="223"/>
    </location>
</feature>
<feature type="transmembrane region" description="Helical" evidence="7">
    <location>
        <begin position="6"/>
        <end position="26"/>
    </location>
</feature>
<evidence type="ECO:0000256" key="4">
    <source>
        <dbReference type="ARBA" id="ARBA00023136"/>
    </source>
</evidence>
<protein>
    <recommendedName>
        <fullName evidence="8">Rhodopsin domain-containing protein</fullName>
    </recommendedName>
</protein>
<gene>
    <name evidence="9" type="ORF">BU16DRAFT_619286</name>
</gene>
<sequence>MGGLGGMGPTVVGVTLLEMFLALAFVATRTWARIRLFSGMRADDYWLWAAMVMLIAFTAVAIGGAYRGLGQHNDKLTDVEQIKKLSKLLFTYACIFPLSVLTSKAAVATFLLMIVVKKTHKIIIYSSMAIVAILCLLEFIGLFVQCFPVYSNWNPFITDKVCHFNVTAVGYTLAGYGTFLDFFLAALPWFFLRNLQIKRRERLTITLSLSAGVLAGICGLVRLQQLVALGSASDRNYQFAAPVLWSSTELTVSIVCTCLPATRTLYRRYVKGLASSMGDSTTGGRTGGRRTRGTGGMYTLNDRSGNGNGVTVTGGAASVGGGLGGVGGSGRTKANGSDESILGDEFRMQNVRGIKQTTNVVVEFEDGDSRKEDGATNKSVEVV</sequence>
<reference evidence="9" key="1">
    <citation type="journal article" date="2020" name="Stud. Mycol.">
        <title>101 Dothideomycetes genomes: a test case for predicting lifestyles and emergence of pathogens.</title>
        <authorList>
            <person name="Haridas S."/>
            <person name="Albert R."/>
            <person name="Binder M."/>
            <person name="Bloem J."/>
            <person name="Labutti K."/>
            <person name="Salamov A."/>
            <person name="Andreopoulos B."/>
            <person name="Baker S."/>
            <person name="Barry K."/>
            <person name="Bills G."/>
            <person name="Bluhm B."/>
            <person name="Cannon C."/>
            <person name="Castanera R."/>
            <person name="Culley D."/>
            <person name="Daum C."/>
            <person name="Ezra D."/>
            <person name="Gonzalez J."/>
            <person name="Henrissat B."/>
            <person name="Kuo A."/>
            <person name="Liang C."/>
            <person name="Lipzen A."/>
            <person name="Lutzoni F."/>
            <person name="Magnuson J."/>
            <person name="Mondo S."/>
            <person name="Nolan M."/>
            <person name="Ohm R."/>
            <person name="Pangilinan J."/>
            <person name="Park H.-J."/>
            <person name="Ramirez L."/>
            <person name="Alfaro M."/>
            <person name="Sun H."/>
            <person name="Tritt A."/>
            <person name="Yoshinaga Y."/>
            <person name="Zwiers L.-H."/>
            <person name="Turgeon B."/>
            <person name="Goodwin S."/>
            <person name="Spatafora J."/>
            <person name="Crous P."/>
            <person name="Grigoriev I."/>
        </authorList>
    </citation>
    <scope>NUCLEOTIDE SEQUENCE</scope>
    <source>
        <strain evidence="9">CBS 269.34</strain>
    </source>
</reference>
<dbReference type="GO" id="GO:0016020">
    <property type="term" value="C:membrane"/>
    <property type="evidence" value="ECO:0007669"/>
    <property type="project" value="UniProtKB-SubCell"/>
</dbReference>
<dbReference type="OrthoDB" id="5417844at2759"/>
<comment type="similarity">
    <text evidence="5">Belongs to the SAT4 family.</text>
</comment>
<dbReference type="Pfam" id="PF20684">
    <property type="entry name" value="Fung_rhodopsin"/>
    <property type="match status" value="1"/>
</dbReference>
<evidence type="ECO:0000256" key="3">
    <source>
        <dbReference type="ARBA" id="ARBA00022989"/>
    </source>
</evidence>
<feature type="transmembrane region" description="Helical" evidence="7">
    <location>
        <begin position="46"/>
        <end position="69"/>
    </location>
</feature>
<evidence type="ECO:0000259" key="8">
    <source>
        <dbReference type="Pfam" id="PF20684"/>
    </source>
</evidence>
<dbReference type="InterPro" id="IPR049326">
    <property type="entry name" value="Rhodopsin_dom_fungi"/>
</dbReference>
<keyword evidence="3 7" id="KW-1133">Transmembrane helix</keyword>
<feature type="region of interest" description="Disordered" evidence="6">
    <location>
        <begin position="279"/>
        <end position="305"/>
    </location>
</feature>
<proteinExistence type="inferred from homology"/>